<reference evidence="7 8" key="1">
    <citation type="submission" date="2019-09" db="EMBL/GenBank/DDBJ databases">
        <title>Draft genome sequencing of Hungatella hathewayi 123Y-2.</title>
        <authorList>
            <person name="Lv Q."/>
            <person name="Li S."/>
        </authorList>
    </citation>
    <scope>NUCLEOTIDE SEQUENCE [LARGE SCALE GENOMIC DNA]</scope>
    <source>
        <strain evidence="7 8">123Y-2</strain>
    </source>
</reference>
<dbReference type="Gene3D" id="1.10.246.180">
    <property type="match status" value="1"/>
</dbReference>
<evidence type="ECO:0000256" key="2">
    <source>
        <dbReference type="ARBA" id="ARBA00022801"/>
    </source>
</evidence>
<sequence length="457" mass="51064">MCREYRFDIIKLFEKQNYDRLVGMPMIKKTQIVVLSFLCAALAGCGSSRPSAEKETSSFTIVTATDLHYLSPELTDYGTGFMRMAANGDGKLVQYAPEIVDAFVTDMAKLRPDAVILSGDLSFNGEKASHEELAEKLSCLQEQGIPVLVLPGNHDISYPFAASFEAETVTRTERVNGVEFRDLYKQLGYRDAAETDGDSLSFLYQLSERVWILLLDANTEDAPGHIKDSTLQWAERQMERAEEAGAAVITVTHQNVLAQNKLLSRGFLLDNHEELERLLKGHGVVLNVSGHVHIQHIAENGGLYDIATGSLTVAPNRYGVLTVGSDGSTSYETRKVHVGRWDREKTGIAGDFENFEELSQAYFDECTRKKMKKELEALSVSEEERAQMTELAVEMNRNYFAGMTKPEKEIADTPGWKLWKEKGAELFFGSYMDSMMEDAGHDENRLLLPPKSDAGNR</sequence>
<keyword evidence="1" id="KW-0479">Metal-binding</keyword>
<organism evidence="7 8">
    <name type="scientific">Hungatella hathewayi</name>
    <dbReference type="NCBI Taxonomy" id="154046"/>
    <lineage>
        <taxon>Bacteria</taxon>
        <taxon>Bacillati</taxon>
        <taxon>Bacillota</taxon>
        <taxon>Clostridia</taxon>
        <taxon>Lachnospirales</taxon>
        <taxon>Lachnospiraceae</taxon>
        <taxon>Hungatella</taxon>
    </lineage>
</organism>
<dbReference type="AlphaFoldDB" id="A0AAW9WDR1"/>
<dbReference type="GO" id="GO:0046872">
    <property type="term" value="F:metal ion binding"/>
    <property type="evidence" value="ECO:0007669"/>
    <property type="project" value="UniProtKB-KW"/>
</dbReference>
<dbReference type="PIRSF" id="PIRSF034890">
    <property type="entry name" value="Pesteras_lmo2642"/>
    <property type="match status" value="1"/>
</dbReference>
<dbReference type="Proteomes" id="UP000434223">
    <property type="component" value="Unassembled WGS sequence"/>
</dbReference>
<keyword evidence="3" id="KW-0408">Iron</keyword>
<comment type="caution">
    <text evidence="7">The sequence shown here is derived from an EMBL/GenBank/DDBJ whole genome shotgun (WGS) entry which is preliminary data.</text>
</comment>
<dbReference type="GO" id="GO:0016787">
    <property type="term" value="F:hydrolase activity"/>
    <property type="evidence" value="ECO:0007669"/>
    <property type="project" value="UniProtKB-KW"/>
</dbReference>
<gene>
    <name evidence="7" type="ORF">GNE07_06930</name>
</gene>
<dbReference type="InterPro" id="IPR040869">
    <property type="entry name" value="CNP_C"/>
</dbReference>
<name>A0AAW9WDR1_9FIRM</name>
<dbReference type="PANTHER" id="PTHR42988:SF2">
    <property type="entry name" value="CYCLIC NUCLEOTIDE PHOSPHODIESTERASE CBUA0032-RELATED"/>
    <property type="match status" value="1"/>
</dbReference>
<evidence type="ECO:0000256" key="1">
    <source>
        <dbReference type="ARBA" id="ARBA00022723"/>
    </source>
</evidence>
<dbReference type="SUPFAM" id="SSF56300">
    <property type="entry name" value="Metallo-dependent phosphatases"/>
    <property type="match status" value="1"/>
</dbReference>
<dbReference type="PANTHER" id="PTHR42988">
    <property type="entry name" value="PHOSPHOHYDROLASE"/>
    <property type="match status" value="1"/>
</dbReference>
<feature type="domain" description="Calcineurin-like phosphoesterase" evidence="5">
    <location>
        <begin position="61"/>
        <end position="294"/>
    </location>
</feature>
<dbReference type="EMBL" id="WNME01000003">
    <property type="protein sequence ID" value="MUB62791.1"/>
    <property type="molecule type" value="Genomic_DNA"/>
</dbReference>
<dbReference type="InterPro" id="IPR050884">
    <property type="entry name" value="CNP_phosphodiesterase-III"/>
</dbReference>
<evidence type="ECO:0000259" key="6">
    <source>
        <dbReference type="Pfam" id="PF17839"/>
    </source>
</evidence>
<comment type="similarity">
    <text evidence="4">Belongs to the cyclic nucleotide phosphodiesterase class-III family.</text>
</comment>
<dbReference type="InterPro" id="IPR004843">
    <property type="entry name" value="Calcineurin-like_PHP"/>
</dbReference>
<accession>A0AAW9WDR1</accession>
<dbReference type="InterPro" id="IPR029052">
    <property type="entry name" value="Metallo-depent_PP-like"/>
</dbReference>
<evidence type="ECO:0000256" key="4">
    <source>
        <dbReference type="ARBA" id="ARBA00025742"/>
    </source>
</evidence>
<dbReference type="InterPro" id="IPR012365">
    <property type="entry name" value="Pesteras_lmo2642"/>
</dbReference>
<protein>
    <submittedName>
        <fullName evidence="7">Metallophosphoesterase</fullName>
    </submittedName>
</protein>
<keyword evidence="2" id="KW-0378">Hydrolase</keyword>
<evidence type="ECO:0000313" key="7">
    <source>
        <dbReference type="EMBL" id="MUB62791.1"/>
    </source>
</evidence>
<evidence type="ECO:0000259" key="5">
    <source>
        <dbReference type="Pfam" id="PF00149"/>
    </source>
</evidence>
<proteinExistence type="inferred from homology"/>
<dbReference type="Gene3D" id="3.60.21.10">
    <property type="match status" value="1"/>
</dbReference>
<evidence type="ECO:0000256" key="3">
    <source>
        <dbReference type="ARBA" id="ARBA00023004"/>
    </source>
</evidence>
<evidence type="ECO:0000313" key="8">
    <source>
        <dbReference type="Proteomes" id="UP000434223"/>
    </source>
</evidence>
<feature type="domain" description="Cyclic nucleotide phosphodiesterase C-terminal" evidence="6">
    <location>
        <begin position="338"/>
        <end position="442"/>
    </location>
</feature>
<dbReference type="Pfam" id="PF17839">
    <property type="entry name" value="CNP_C_terminal"/>
    <property type="match status" value="1"/>
</dbReference>
<dbReference type="Pfam" id="PF00149">
    <property type="entry name" value="Metallophos"/>
    <property type="match status" value="1"/>
</dbReference>